<protein>
    <recommendedName>
        <fullName evidence="4">Secreted protein</fullName>
    </recommendedName>
</protein>
<comment type="caution">
    <text evidence="3">The sequence shown here is derived from an EMBL/GenBank/DDBJ whole genome shotgun (WGS) entry which is preliminary data.</text>
</comment>
<feature type="compositionally biased region" description="Basic and acidic residues" evidence="1">
    <location>
        <begin position="57"/>
        <end position="67"/>
    </location>
</feature>
<dbReference type="AlphaFoldDB" id="A0A3L8D2L2"/>
<reference evidence="3" key="1">
    <citation type="journal article" date="2018" name="Genome Res.">
        <title>The genomic architecture and molecular evolution of ant odorant receptors.</title>
        <authorList>
            <person name="McKenzie S.K."/>
            <person name="Kronauer D.J.C."/>
        </authorList>
    </citation>
    <scope>NUCLEOTIDE SEQUENCE [LARGE SCALE GENOMIC DNA]</scope>
    <source>
        <strain evidence="3">Clonal line C1</strain>
    </source>
</reference>
<proteinExistence type="predicted"/>
<reference evidence="3" key="2">
    <citation type="submission" date="2018-07" db="EMBL/GenBank/DDBJ databases">
        <authorList>
            <person name="Mckenzie S.K."/>
            <person name="Kronauer D.J.C."/>
        </authorList>
    </citation>
    <scope>NUCLEOTIDE SEQUENCE</scope>
    <source>
        <strain evidence="3">Clonal line C1</strain>
    </source>
</reference>
<feature type="signal peptide" evidence="2">
    <location>
        <begin position="1"/>
        <end position="29"/>
    </location>
</feature>
<sequence>MRRAPSAVCIRHSCESISLFLCVLLRGTSQPGGRTRTCGATVENIVRAARVKARCERTDTLGEDTSRNRQQRQLGDDSSRARAPFSSTWSDNDTWSRSADVKTRKGNAILRDQ</sequence>
<dbReference type="Proteomes" id="UP000279307">
    <property type="component" value="Chromosome 14"/>
</dbReference>
<evidence type="ECO:0000256" key="1">
    <source>
        <dbReference type="SAM" id="MobiDB-lite"/>
    </source>
</evidence>
<gene>
    <name evidence="3" type="ORF">DMN91_012632</name>
</gene>
<organism evidence="3">
    <name type="scientific">Ooceraea biroi</name>
    <name type="common">Clonal raider ant</name>
    <name type="synonym">Cerapachys biroi</name>
    <dbReference type="NCBI Taxonomy" id="2015173"/>
    <lineage>
        <taxon>Eukaryota</taxon>
        <taxon>Metazoa</taxon>
        <taxon>Ecdysozoa</taxon>
        <taxon>Arthropoda</taxon>
        <taxon>Hexapoda</taxon>
        <taxon>Insecta</taxon>
        <taxon>Pterygota</taxon>
        <taxon>Neoptera</taxon>
        <taxon>Endopterygota</taxon>
        <taxon>Hymenoptera</taxon>
        <taxon>Apocrita</taxon>
        <taxon>Aculeata</taxon>
        <taxon>Formicoidea</taxon>
        <taxon>Formicidae</taxon>
        <taxon>Dorylinae</taxon>
        <taxon>Ooceraea</taxon>
    </lineage>
</organism>
<dbReference type="EMBL" id="QOIP01000014">
    <property type="protein sequence ID" value="RLU14745.1"/>
    <property type="molecule type" value="Genomic_DNA"/>
</dbReference>
<feature type="compositionally biased region" description="Polar residues" evidence="1">
    <location>
        <begin position="85"/>
        <end position="97"/>
    </location>
</feature>
<accession>A0A3L8D2L2</accession>
<evidence type="ECO:0000313" key="3">
    <source>
        <dbReference type="EMBL" id="RLU14745.1"/>
    </source>
</evidence>
<evidence type="ECO:0008006" key="4">
    <source>
        <dbReference type="Google" id="ProtNLM"/>
    </source>
</evidence>
<keyword evidence="2" id="KW-0732">Signal</keyword>
<feature type="chain" id="PRO_5017956996" description="Secreted protein" evidence="2">
    <location>
        <begin position="30"/>
        <end position="113"/>
    </location>
</feature>
<evidence type="ECO:0000256" key="2">
    <source>
        <dbReference type="SAM" id="SignalP"/>
    </source>
</evidence>
<feature type="region of interest" description="Disordered" evidence="1">
    <location>
        <begin position="57"/>
        <end position="113"/>
    </location>
</feature>
<name>A0A3L8D2L2_OOCBI</name>